<dbReference type="EMBL" id="CP040428">
    <property type="protein sequence ID" value="QCT21667.1"/>
    <property type="molecule type" value="Genomic_DNA"/>
</dbReference>
<evidence type="ECO:0000313" key="3">
    <source>
        <dbReference type="Proteomes" id="UP000302163"/>
    </source>
</evidence>
<keyword evidence="1" id="KW-1133">Transmembrane helix</keyword>
<keyword evidence="1" id="KW-0812">Transmembrane</keyword>
<gene>
    <name evidence="2" type="ORF">FEM41_19440</name>
</gene>
<reference evidence="2 3" key="1">
    <citation type="submission" date="2019-05" db="EMBL/GenBank/DDBJ databases">
        <title>Complete genome sequence of Izhakiella calystegiae KSNA2, an endophyte isolated from beach morning glory (Calystegia soldanella).</title>
        <authorList>
            <person name="Jiang L."/>
            <person name="Jeong J.C."/>
            <person name="Kim C.Y."/>
            <person name="Kim D.H."/>
            <person name="Kim S.W."/>
            <person name="Lee j."/>
        </authorList>
    </citation>
    <scope>NUCLEOTIDE SEQUENCE [LARGE SCALE GENOMIC DNA]</scope>
    <source>
        <strain evidence="2 3">KSNA2</strain>
    </source>
</reference>
<sequence length="224" mass="24847">MSRKEIITDLVICGMVVAAMYYGHIYIAFCILFGLGIIRLAPLRGAIFGFLKNAYVLKFYNVVIWFFSYLIALKILSFASGVSEDNLKYSPAILGVPVSVLLVWALIMLASALSGMIVSVYSQFSPVIPGGMKQSIESSGFMLLLRRGIYLMILTAPLPVLAVFSTPWIARVALLADASFISPCGPKAADRMYLKINDTQCYRFTLDRYLLTRDPVIQEMKSAK</sequence>
<keyword evidence="1" id="KW-0472">Membrane</keyword>
<dbReference type="RefSeq" id="WP_138097823.1">
    <property type="nucleotide sequence ID" value="NZ_CP040428.1"/>
</dbReference>
<proteinExistence type="predicted"/>
<feature type="transmembrane region" description="Helical" evidence="1">
    <location>
        <begin position="149"/>
        <end position="170"/>
    </location>
</feature>
<keyword evidence="3" id="KW-1185">Reference proteome</keyword>
<dbReference type="AlphaFoldDB" id="A0A4V1G825"/>
<protein>
    <submittedName>
        <fullName evidence="2">Uncharacterized protein</fullName>
    </submittedName>
</protein>
<dbReference type="Proteomes" id="UP000302163">
    <property type="component" value="Chromosome"/>
</dbReference>
<evidence type="ECO:0000313" key="2">
    <source>
        <dbReference type="EMBL" id="QCT21667.1"/>
    </source>
</evidence>
<dbReference type="OrthoDB" id="6628138at2"/>
<accession>A0A4V1G825</accession>
<feature type="transmembrane region" description="Helical" evidence="1">
    <location>
        <begin position="101"/>
        <end position="128"/>
    </location>
</feature>
<name>A0A4V1G825_9ENTR</name>
<feature type="transmembrane region" description="Helical" evidence="1">
    <location>
        <begin position="6"/>
        <end position="38"/>
    </location>
</feature>
<dbReference type="KEGG" id="izh:FEM41_19440"/>
<feature type="transmembrane region" description="Helical" evidence="1">
    <location>
        <begin position="59"/>
        <end position="81"/>
    </location>
</feature>
<organism evidence="2 3">
    <name type="scientific">Jejubacter calystegiae</name>
    <dbReference type="NCBI Taxonomy" id="2579935"/>
    <lineage>
        <taxon>Bacteria</taxon>
        <taxon>Pseudomonadati</taxon>
        <taxon>Pseudomonadota</taxon>
        <taxon>Gammaproteobacteria</taxon>
        <taxon>Enterobacterales</taxon>
        <taxon>Enterobacteriaceae</taxon>
        <taxon>Jejubacter</taxon>
    </lineage>
</organism>
<evidence type="ECO:0000256" key="1">
    <source>
        <dbReference type="SAM" id="Phobius"/>
    </source>
</evidence>